<feature type="compositionally biased region" description="Acidic residues" evidence="8">
    <location>
        <begin position="989"/>
        <end position="1000"/>
    </location>
</feature>
<dbReference type="PANTHER" id="PTHR24223:SF461">
    <property type="entry name" value="ATP-BINDING CASSETTE SUB-FAMILY C MEMBER SUR"/>
    <property type="match status" value="1"/>
</dbReference>
<evidence type="ECO:0000313" key="12">
    <source>
        <dbReference type="EMBL" id="CAG7720775.1"/>
    </source>
</evidence>
<reference evidence="12" key="1">
    <citation type="submission" date="2021-06" db="EMBL/GenBank/DDBJ databases">
        <authorList>
            <person name="Hodson N. C."/>
            <person name="Mongue J. A."/>
            <person name="Jaron S. K."/>
        </authorList>
    </citation>
    <scope>NUCLEOTIDE SEQUENCE</scope>
</reference>
<dbReference type="OrthoDB" id="6500128at2759"/>
<feature type="domain" description="ABC transporter" evidence="10">
    <location>
        <begin position="1362"/>
        <end position="1596"/>
    </location>
</feature>
<dbReference type="SMART" id="SM00382">
    <property type="entry name" value="AAA"/>
    <property type="match status" value="2"/>
</dbReference>
<evidence type="ECO:0000313" key="13">
    <source>
        <dbReference type="Proteomes" id="UP000708208"/>
    </source>
</evidence>
<feature type="transmembrane region" description="Helical" evidence="9">
    <location>
        <begin position="192"/>
        <end position="216"/>
    </location>
</feature>
<dbReference type="GO" id="GO:0016887">
    <property type="term" value="F:ATP hydrolysis activity"/>
    <property type="evidence" value="ECO:0007669"/>
    <property type="project" value="InterPro"/>
</dbReference>
<dbReference type="CDD" id="cd03244">
    <property type="entry name" value="ABCC_MRP_domain2"/>
    <property type="match status" value="1"/>
</dbReference>
<feature type="domain" description="ABC transmembrane type-1" evidence="11">
    <location>
        <begin position="138"/>
        <end position="466"/>
    </location>
</feature>
<feature type="transmembrane region" description="Helical" evidence="9">
    <location>
        <begin position="402"/>
        <end position="430"/>
    </location>
</feature>
<dbReference type="Pfam" id="PF00664">
    <property type="entry name" value="ABC_membrane"/>
    <property type="match status" value="2"/>
</dbReference>
<sequence>MHLAAGLSFEHVQVLANLIGAFTTGSLAALLVHTFYVHTRKALHQKVGIDLKNVKYLHSYSTLLSRVSFYWLTPLLCLGYRQPLEEEHLGELPPEEGTVHQFERFYEYFQAEKAKADSEARQLSLWKSMFKTLCSSIVISGIFRLAADCSGFVAPLGIKYIVDYAGSNATLNTVGEDPVRYLTMSQLTSNGYVMAFIILLSAVLQSTFSQISTFLVNSEGIHIKIALQALIYKKSLTLSLTKTSNSDHQSSNSSESDDASSKENDDDSSSSGSGFEKGSILNLMSEDTKNIMSFFWQAHFIWAIPLKLLILMVLLYLQLGYSALIGAATCIAVMIPAQYVISVKCMSPNSKEYMERCDERLRAISEILQGMKLLKLHGWELIFSQQVFSIRKKELRNLDKDMLYVSIMTFLTHISTIVVTVVTFGLYSYIEQERLVPSKVFAGLALFNQLTVPLFIFPGTVSVVIEALVSVRRVREYLLSPEATPLQHVDPPKAAEVPETKERSRDLNASSDSVFQLENIVEDEENEEDFADSGDAEGNKDGDVSPESVVSIRAGDFSWDRDDHGLTDISLKIPRGKLTVIVGTTGSGKSSLIFALLGEMRRVTGEFLWASGSTISYAGQKSWMLNASVRENITFGRHYKPRRFLKAVEACALQEDINILPERDSTEIGEKGINLSGGQKQRIAIARTIYSDAEVIILDDPLSALDVDVAHHVFDSGIRKFLLRSKRTVILVTHHLPVLRHAHHIICMERGRIRIQGTLADIKVQDPTLHAEWTEIMTQKEAEIQKQQETKTAKERWSLLKLVSKIGLQFKHRNSEGGIWKVSDDPKGQLDTYRKRKGTFSHYKHLSHDIFSPSDEHHDELMTPLLRRRCVSRTSRGSRTSSSSNKHPELVRMTSLQNDSTTKKTKSPHGPPDLQRLQSLPADDEPRGSSASPPTIRSRSGTDSGGRLKEVMFRKMFHTKKPGSVSSSISEIDKNSVSQRLPSAVSGISEEDEEDEDVEETMLRPDHSHDERDYGTIPMKVYWTYIAACGKLLSCTYLLFAIGYEVLQVYQKFWLSEWSETGSHTTSDEEYAEIMTFYFSIYVVISVGTVIVSLVCNLVGKQAGANSKEILHVKMLNQVVRCPMQFFDSTPTGRIITRFSSDMALIDRKLATSLQRFLQFLFLCISAIAVNAIVNPWILLGAIPIIAIYFFIQRFYRVSSRELQRLEAITRGPIISHFHETLEGLSTIRAFREQNRFTNQMLDKIEANNRAAVFINVGNRWLSTSLDHLGSIIVFLATFASMLSSYLYPDVVTPSMVGLAISYILLVPVYLNQVVKFLAEVEMYMNSVERVNRYAELDIEDYENCNENSPILPEKWPSAGHIEFDNISVQYGPDRPPIITDFKYSITPNQKVGICGRSGCGKSTLLMSLFRISDISKGKILIDGVDIQKIPLLKLRTSLSIIPQENILFSGTIRFNLDPLKKISDEEIWRALELCQMKEIIKDKPGQLDENIKDSGAAFSAGQKQLLGLARAIIHKSKVVIMDEATSSVDLATERTLLEVVKEVFKDCTVLTIAHRLETIVEGDLIIVLDAGKLVETGDPKDLRRKPFSRFATMLRNANEQNTFG</sequence>
<dbReference type="PROSITE" id="PS50929">
    <property type="entry name" value="ABC_TM1F"/>
    <property type="match status" value="2"/>
</dbReference>
<keyword evidence="2" id="KW-0813">Transport</keyword>
<evidence type="ECO:0000256" key="3">
    <source>
        <dbReference type="ARBA" id="ARBA00022692"/>
    </source>
</evidence>
<dbReference type="GO" id="GO:0016020">
    <property type="term" value="C:membrane"/>
    <property type="evidence" value="ECO:0007669"/>
    <property type="project" value="UniProtKB-SubCell"/>
</dbReference>
<feature type="transmembrane region" description="Helical" evidence="9">
    <location>
        <begin position="450"/>
        <end position="469"/>
    </location>
</feature>
<dbReference type="Proteomes" id="UP000708208">
    <property type="component" value="Unassembled WGS sequence"/>
</dbReference>
<feature type="compositionally biased region" description="Low complexity" evidence="8">
    <location>
        <begin position="872"/>
        <end position="884"/>
    </location>
</feature>
<evidence type="ECO:0000256" key="6">
    <source>
        <dbReference type="ARBA" id="ARBA00022989"/>
    </source>
</evidence>
<evidence type="ECO:0000256" key="8">
    <source>
        <dbReference type="SAM" id="MobiDB-lite"/>
    </source>
</evidence>
<feature type="domain" description="ABC transmembrane type-1" evidence="11">
    <location>
        <begin position="1038"/>
        <end position="1323"/>
    </location>
</feature>
<keyword evidence="5" id="KW-0067">ATP-binding</keyword>
<comment type="caution">
    <text evidence="12">The sequence shown here is derived from an EMBL/GenBank/DDBJ whole genome shotgun (WGS) entry which is preliminary data.</text>
</comment>
<dbReference type="FunFam" id="3.40.50.300:FF:000838">
    <property type="entry name" value="ABC multidrug transporter (Eurofung)"/>
    <property type="match status" value="1"/>
</dbReference>
<feature type="compositionally biased region" description="Basic and acidic residues" evidence="8">
    <location>
        <begin position="490"/>
        <end position="506"/>
    </location>
</feature>
<evidence type="ECO:0000256" key="2">
    <source>
        <dbReference type="ARBA" id="ARBA00022448"/>
    </source>
</evidence>
<feature type="region of interest" description="Disordered" evidence="8">
    <location>
        <begin position="961"/>
        <end position="1001"/>
    </location>
</feature>
<evidence type="ECO:0000256" key="9">
    <source>
        <dbReference type="SAM" id="Phobius"/>
    </source>
</evidence>
<evidence type="ECO:0000256" key="5">
    <source>
        <dbReference type="ARBA" id="ARBA00022840"/>
    </source>
</evidence>
<feature type="transmembrane region" description="Helical" evidence="9">
    <location>
        <begin position="323"/>
        <end position="341"/>
    </location>
</feature>
<dbReference type="InterPro" id="IPR011527">
    <property type="entry name" value="ABC1_TM_dom"/>
</dbReference>
<feature type="compositionally biased region" description="Polar residues" evidence="8">
    <location>
        <begin position="929"/>
        <end position="942"/>
    </location>
</feature>
<organism evidence="12 13">
    <name type="scientific">Allacma fusca</name>
    <dbReference type="NCBI Taxonomy" id="39272"/>
    <lineage>
        <taxon>Eukaryota</taxon>
        <taxon>Metazoa</taxon>
        <taxon>Ecdysozoa</taxon>
        <taxon>Arthropoda</taxon>
        <taxon>Hexapoda</taxon>
        <taxon>Collembola</taxon>
        <taxon>Symphypleona</taxon>
        <taxon>Sminthuridae</taxon>
        <taxon>Allacma</taxon>
    </lineage>
</organism>
<dbReference type="PROSITE" id="PS00211">
    <property type="entry name" value="ABC_TRANSPORTER_1"/>
    <property type="match status" value="2"/>
</dbReference>
<dbReference type="GO" id="GO:0005524">
    <property type="term" value="F:ATP binding"/>
    <property type="evidence" value="ECO:0007669"/>
    <property type="project" value="UniProtKB-KW"/>
</dbReference>
<evidence type="ECO:0000256" key="1">
    <source>
        <dbReference type="ARBA" id="ARBA00004141"/>
    </source>
</evidence>
<feature type="transmembrane region" description="Helical" evidence="9">
    <location>
        <begin position="1077"/>
        <end position="1100"/>
    </location>
</feature>
<feature type="transmembrane region" description="Helical" evidence="9">
    <location>
        <begin position="1179"/>
        <end position="1196"/>
    </location>
</feature>
<proteinExistence type="predicted"/>
<dbReference type="FunFam" id="3.40.50.300:FF:000997">
    <property type="entry name" value="Multidrug resistance-associated protein 1"/>
    <property type="match status" value="1"/>
</dbReference>
<feature type="compositionally biased region" description="Low complexity" evidence="8">
    <location>
        <begin position="243"/>
        <end position="254"/>
    </location>
</feature>
<feature type="transmembrane region" description="Helical" evidence="9">
    <location>
        <begin position="1269"/>
        <end position="1288"/>
    </location>
</feature>
<evidence type="ECO:0000256" key="7">
    <source>
        <dbReference type="ARBA" id="ARBA00023136"/>
    </source>
</evidence>
<name>A0A8J2JIB2_9HEXA</name>
<feature type="transmembrane region" description="Helical" evidence="9">
    <location>
        <begin position="1300"/>
        <end position="1319"/>
    </location>
</feature>
<feature type="transmembrane region" description="Helical" evidence="9">
    <location>
        <begin position="294"/>
        <end position="317"/>
    </location>
</feature>
<feature type="region of interest" description="Disordered" evidence="8">
    <location>
        <begin position="524"/>
        <end position="547"/>
    </location>
</feature>
<dbReference type="CDD" id="cd03250">
    <property type="entry name" value="ABCC_MRP_domain1"/>
    <property type="match status" value="1"/>
</dbReference>
<dbReference type="PANTHER" id="PTHR24223">
    <property type="entry name" value="ATP-BINDING CASSETTE SUB-FAMILY C"/>
    <property type="match status" value="1"/>
</dbReference>
<accession>A0A8J2JIB2</accession>
<feature type="region of interest" description="Disordered" evidence="8">
    <location>
        <begin position="868"/>
        <end position="947"/>
    </location>
</feature>
<dbReference type="InterPro" id="IPR003439">
    <property type="entry name" value="ABC_transporter-like_ATP-bd"/>
</dbReference>
<dbReference type="CDD" id="cd18602">
    <property type="entry name" value="ABC_6TM_SUR1_D2_like"/>
    <property type="match status" value="1"/>
</dbReference>
<dbReference type="PROSITE" id="PS50893">
    <property type="entry name" value="ABC_TRANSPORTER_2"/>
    <property type="match status" value="2"/>
</dbReference>
<keyword evidence="3 9" id="KW-0812">Transmembrane</keyword>
<dbReference type="InterPro" id="IPR017871">
    <property type="entry name" value="ABC_transporter-like_CS"/>
</dbReference>
<gene>
    <name evidence="12" type="ORF">AFUS01_LOCUS10033</name>
</gene>
<feature type="transmembrane region" description="Helical" evidence="9">
    <location>
        <begin position="129"/>
        <end position="147"/>
    </location>
</feature>
<dbReference type="FunFam" id="1.20.1560.10:FF:000010">
    <property type="entry name" value="Multidrug resistance-associated ABC transporter"/>
    <property type="match status" value="1"/>
</dbReference>
<comment type="subcellular location">
    <subcellularLocation>
        <location evidence="1">Membrane</location>
        <topology evidence="1">Multi-pass membrane protein</topology>
    </subcellularLocation>
</comment>
<evidence type="ECO:0000256" key="4">
    <source>
        <dbReference type="ARBA" id="ARBA00022741"/>
    </source>
</evidence>
<evidence type="ECO:0000259" key="10">
    <source>
        <dbReference type="PROSITE" id="PS50893"/>
    </source>
</evidence>
<keyword evidence="13" id="KW-1185">Reference proteome</keyword>
<dbReference type="GO" id="GO:0140359">
    <property type="term" value="F:ABC-type transporter activity"/>
    <property type="evidence" value="ECO:0007669"/>
    <property type="project" value="InterPro"/>
</dbReference>
<dbReference type="InterPro" id="IPR003593">
    <property type="entry name" value="AAA+_ATPase"/>
</dbReference>
<feature type="region of interest" description="Disordered" evidence="8">
    <location>
        <begin position="488"/>
        <end position="508"/>
    </location>
</feature>
<feature type="domain" description="ABC transporter" evidence="10">
    <location>
        <begin position="544"/>
        <end position="775"/>
    </location>
</feature>
<dbReference type="InterPro" id="IPR050173">
    <property type="entry name" value="ABC_transporter_C-like"/>
</dbReference>
<feature type="transmembrane region" description="Helical" evidence="9">
    <location>
        <begin position="1022"/>
        <end position="1044"/>
    </location>
</feature>
<keyword evidence="4" id="KW-0547">Nucleotide-binding</keyword>
<feature type="compositionally biased region" description="Polar residues" evidence="8">
    <location>
        <begin position="964"/>
        <end position="981"/>
    </location>
</feature>
<feature type="region of interest" description="Disordered" evidence="8">
    <location>
        <begin position="243"/>
        <end position="275"/>
    </location>
</feature>
<evidence type="ECO:0000259" key="11">
    <source>
        <dbReference type="PROSITE" id="PS50929"/>
    </source>
</evidence>
<dbReference type="FunFam" id="1.20.1560.10:FF:000006">
    <property type="entry name" value="ATP-binding cassette, sub-family C (CFTR/MRP), member 9"/>
    <property type="match status" value="1"/>
</dbReference>
<dbReference type="EMBL" id="CAJVCH010073647">
    <property type="protein sequence ID" value="CAG7720775.1"/>
    <property type="molecule type" value="Genomic_DNA"/>
</dbReference>
<dbReference type="Pfam" id="PF00005">
    <property type="entry name" value="ABC_tran"/>
    <property type="match status" value="2"/>
</dbReference>
<keyword evidence="7 9" id="KW-0472">Membrane</keyword>
<feature type="transmembrane region" description="Helical" evidence="9">
    <location>
        <begin position="1157"/>
        <end position="1173"/>
    </location>
</feature>
<keyword evidence="6 9" id="KW-1133">Transmembrane helix</keyword>
<feature type="transmembrane region" description="Helical" evidence="9">
    <location>
        <begin position="12"/>
        <end position="36"/>
    </location>
</feature>
<feature type="compositionally biased region" description="Acidic residues" evidence="8">
    <location>
        <begin position="524"/>
        <end position="535"/>
    </location>
</feature>
<protein>
    <submittedName>
        <fullName evidence="12">Uncharacterized protein</fullName>
    </submittedName>
</protein>